<evidence type="ECO:0000256" key="8">
    <source>
        <dbReference type="ARBA" id="ARBA00022840"/>
    </source>
</evidence>
<dbReference type="GO" id="GO:0002949">
    <property type="term" value="P:tRNA threonylcarbamoyladenosine modification"/>
    <property type="evidence" value="ECO:0007669"/>
    <property type="project" value="InterPro"/>
</dbReference>
<reference evidence="11 12" key="1">
    <citation type="submission" date="2010-07" db="EMBL/GenBank/DDBJ databases">
        <authorList>
            <person name="Muzny D."/>
            <person name="Qin X."/>
            <person name="Deng J."/>
            <person name="Jiang H."/>
            <person name="Liu Y."/>
            <person name="Qu J."/>
            <person name="Song X.-Z."/>
            <person name="Zhang L."/>
            <person name="Thornton R."/>
            <person name="Coyle M."/>
            <person name="Francisco L."/>
            <person name="Jackson L."/>
            <person name="Javaid M."/>
            <person name="Korchina V."/>
            <person name="Kovar C."/>
            <person name="Mata R."/>
            <person name="Mathew T."/>
            <person name="Ngo R."/>
            <person name="Nguyen L."/>
            <person name="Nguyen N."/>
            <person name="Okwuonu G."/>
            <person name="Ongeri F."/>
            <person name="Pham C."/>
            <person name="Simmons D."/>
            <person name="Wilczek-Boney K."/>
            <person name="Hale W."/>
            <person name="Jakkamsetti A."/>
            <person name="Pham P."/>
            <person name="Ruth R."/>
            <person name="San Lucas F."/>
            <person name="Warren J."/>
            <person name="Zhang J."/>
            <person name="Zhao Z."/>
            <person name="Zhou C."/>
            <person name="Zhu D."/>
            <person name="Lee S."/>
            <person name="Bess C."/>
            <person name="Blankenburg K."/>
            <person name="Forbes L."/>
            <person name="Fu Q."/>
            <person name="Gubbala S."/>
            <person name="Hirani K."/>
            <person name="Jayaseelan J.C."/>
            <person name="Lara F."/>
            <person name="Munidasa M."/>
            <person name="Palculict T."/>
            <person name="Patil S."/>
            <person name="Pu L.-L."/>
            <person name="Saada N."/>
            <person name="Tang L."/>
            <person name="Weissenberger G."/>
            <person name="Zhu Y."/>
            <person name="Hemphill L."/>
            <person name="Shang Y."/>
            <person name="Youmans B."/>
            <person name="Ayvaz T."/>
            <person name="Ross M."/>
            <person name="Santibanez J."/>
            <person name="Aqrawi P."/>
            <person name="Gross S."/>
            <person name="Joshi V."/>
            <person name="Fowler G."/>
            <person name="Nazareth L."/>
            <person name="Reid J."/>
            <person name="Worley K."/>
            <person name="Petrosino J."/>
            <person name="Highlander S."/>
            <person name="Gibbs R."/>
        </authorList>
    </citation>
    <scope>NUCLEOTIDE SEQUENCE [LARGE SCALE GENOMIC DNA]</scope>
    <source>
        <strain evidence="11 12">ATCC BAA-1640</strain>
    </source>
</reference>
<dbReference type="GO" id="GO:0005524">
    <property type="term" value="F:ATP binding"/>
    <property type="evidence" value="ECO:0007669"/>
    <property type="project" value="UniProtKB-KW"/>
</dbReference>
<comment type="caution">
    <text evidence="11">The sequence shown here is derived from an EMBL/GenBank/DDBJ whole genome shotgun (WGS) entry which is preliminary data.</text>
</comment>
<comment type="subcellular location">
    <subcellularLocation>
        <location evidence="1">Cytoplasm</location>
    </subcellularLocation>
</comment>
<dbReference type="SUPFAM" id="SSF52540">
    <property type="entry name" value="P-loop containing nucleoside triphosphate hydrolases"/>
    <property type="match status" value="1"/>
</dbReference>
<protein>
    <recommendedName>
        <fullName evidence="3">tRNA threonylcarbamoyladenosine biosynthesis protein TsaE</fullName>
    </recommendedName>
    <alternativeName>
        <fullName evidence="10">t(6)A37 threonylcarbamoyladenosine biosynthesis protein TsaE</fullName>
    </alternativeName>
</protein>
<dbReference type="Proteomes" id="UP000003280">
    <property type="component" value="Unassembled WGS sequence"/>
</dbReference>
<gene>
    <name evidence="11" type="primary">yjeE</name>
    <name evidence="11" type="ORF">HMPREF9225_1136</name>
</gene>
<proteinExistence type="inferred from homology"/>
<keyword evidence="7" id="KW-0547">Nucleotide-binding</keyword>
<evidence type="ECO:0000313" key="12">
    <source>
        <dbReference type="Proteomes" id="UP000003280"/>
    </source>
</evidence>
<accession>E0NLQ6</accession>
<keyword evidence="5" id="KW-0819">tRNA processing</keyword>
<organism evidence="11 12">
    <name type="scientific">Peptoniphilus duerdenii ATCC BAA-1640</name>
    <dbReference type="NCBI Taxonomy" id="862517"/>
    <lineage>
        <taxon>Bacteria</taxon>
        <taxon>Bacillati</taxon>
        <taxon>Bacillota</taxon>
        <taxon>Tissierellia</taxon>
        <taxon>Tissierellales</taxon>
        <taxon>Peptoniphilaceae</taxon>
        <taxon>Peptoniphilus</taxon>
    </lineage>
</organism>
<evidence type="ECO:0000256" key="9">
    <source>
        <dbReference type="ARBA" id="ARBA00022842"/>
    </source>
</evidence>
<dbReference type="NCBIfam" id="TIGR00150">
    <property type="entry name" value="T6A_YjeE"/>
    <property type="match status" value="1"/>
</dbReference>
<dbReference type="Gene3D" id="3.40.50.300">
    <property type="entry name" value="P-loop containing nucleotide triphosphate hydrolases"/>
    <property type="match status" value="1"/>
</dbReference>
<dbReference type="STRING" id="862517.HMPREF9225_1136"/>
<dbReference type="PANTHER" id="PTHR33540">
    <property type="entry name" value="TRNA THREONYLCARBAMOYLADENOSINE BIOSYNTHESIS PROTEIN TSAE"/>
    <property type="match status" value="1"/>
</dbReference>
<comment type="similarity">
    <text evidence="2">Belongs to the TsaE family.</text>
</comment>
<evidence type="ECO:0000256" key="4">
    <source>
        <dbReference type="ARBA" id="ARBA00022490"/>
    </source>
</evidence>
<dbReference type="PANTHER" id="PTHR33540:SF2">
    <property type="entry name" value="TRNA THREONYLCARBAMOYLADENOSINE BIOSYNTHESIS PROTEIN TSAE"/>
    <property type="match status" value="1"/>
</dbReference>
<evidence type="ECO:0000256" key="1">
    <source>
        <dbReference type="ARBA" id="ARBA00004496"/>
    </source>
</evidence>
<evidence type="ECO:0000313" key="11">
    <source>
        <dbReference type="EMBL" id="EFM25247.1"/>
    </source>
</evidence>
<keyword evidence="4" id="KW-0963">Cytoplasm</keyword>
<evidence type="ECO:0000256" key="6">
    <source>
        <dbReference type="ARBA" id="ARBA00022723"/>
    </source>
</evidence>
<dbReference type="eggNOG" id="COG0802">
    <property type="taxonomic scope" value="Bacteria"/>
</dbReference>
<dbReference type="HOGENOM" id="CLU_087829_3_0_9"/>
<keyword evidence="11" id="KW-0378">Hydrolase</keyword>
<dbReference type="EMBL" id="AEEH01000043">
    <property type="protein sequence ID" value="EFM25247.1"/>
    <property type="molecule type" value="Genomic_DNA"/>
</dbReference>
<dbReference type="InterPro" id="IPR003442">
    <property type="entry name" value="T6A_TsaE"/>
</dbReference>
<keyword evidence="9" id="KW-0460">Magnesium</keyword>
<dbReference type="AlphaFoldDB" id="E0NLQ6"/>
<dbReference type="Pfam" id="PF02367">
    <property type="entry name" value="TsaE"/>
    <property type="match status" value="1"/>
</dbReference>
<name>E0NLQ6_9FIRM</name>
<keyword evidence="8" id="KW-0067">ATP-binding</keyword>
<dbReference type="GO" id="GO:0016787">
    <property type="term" value="F:hydrolase activity"/>
    <property type="evidence" value="ECO:0007669"/>
    <property type="project" value="UniProtKB-KW"/>
</dbReference>
<evidence type="ECO:0000256" key="3">
    <source>
        <dbReference type="ARBA" id="ARBA00019010"/>
    </source>
</evidence>
<dbReference type="GO" id="GO:0046872">
    <property type="term" value="F:metal ion binding"/>
    <property type="evidence" value="ECO:0007669"/>
    <property type="project" value="UniProtKB-KW"/>
</dbReference>
<keyword evidence="12" id="KW-1185">Reference proteome</keyword>
<evidence type="ECO:0000256" key="10">
    <source>
        <dbReference type="ARBA" id="ARBA00032441"/>
    </source>
</evidence>
<dbReference type="InterPro" id="IPR027417">
    <property type="entry name" value="P-loop_NTPase"/>
</dbReference>
<dbReference type="GO" id="GO:0005737">
    <property type="term" value="C:cytoplasm"/>
    <property type="evidence" value="ECO:0007669"/>
    <property type="project" value="UniProtKB-SubCell"/>
</dbReference>
<evidence type="ECO:0000256" key="2">
    <source>
        <dbReference type="ARBA" id="ARBA00007599"/>
    </source>
</evidence>
<evidence type="ECO:0000256" key="7">
    <source>
        <dbReference type="ARBA" id="ARBA00022741"/>
    </source>
</evidence>
<keyword evidence="6" id="KW-0479">Metal-binding</keyword>
<sequence length="153" mass="17127">MAAMKFTTKSLEETKSLGRRLGSILNPGQVIALEGDLGAGKTTFTKSIALGLGVDDVVTSPTFNLINEYMGRLPVYHFDVYRLDGIDADYMGFDEYLFSDGVCIIEWADKIKELLPEDTLYIYIKKISETGREFDFKPNGKKSNEVMEVLMSC</sequence>
<evidence type="ECO:0000256" key="5">
    <source>
        <dbReference type="ARBA" id="ARBA00022694"/>
    </source>
</evidence>